<proteinExistence type="predicted"/>
<gene>
    <name evidence="1" type="ORF">DB32_008261</name>
</gene>
<dbReference type="KEGG" id="samy:DB32_008261"/>
<evidence type="ECO:0000313" key="1">
    <source>
        <dbReference type="EMBL" id="AKF11112.1"/>
    </source>
</evidence>
<dbReference type="SUPFAM" id="SSF101898">
    <property type="entry name" value="NHL repeat"/>
    <property type="match status" value="1"/>
</dbReference>
<sequence length="316" mass="34012">MGPDVLHSPTDLAFRPDAPNELWVTMRTANAILVIDEPGTPAQRSMEYAALGNTHFLPAPSALAFGTADRLATIHEIDVPTQRETPWDFMGPTLWPTDRGLFDGGHASHMDMLHNTPNGIGIAWEQGNVYWIVDGQHGSITRYDFVADHGPGQHDHSDGIISRYAEGQIGYVEGVPAHAELDHATGLLYVADPGNHRVVALDIASGTRGAEMGPNYDGCEMFVMNDATLTTFVDGTVMNLVQPSGIALHDGYLFVSDHATSVIAAFDLVTGALVDWIGLQDVVPPGGLGGIDFDQEGRLFVTDIAGQRVLRIAPRL</sequence>
<name>A0A0F6W9U3_9BACT</name>
<dbReference type="Proteomes" id="UP000034883">
    <property type="component" value="Chromosome"/>
</dbReference>
<organism evidence="1 2">
    <name type="scientific">Sandaracinus amylolyticus</name>
    <dbReference type="NCBI Taxonomy" id="927083"/>
    <lineage>
        <taxon>Bacteria</taxon>
        <taxon>Pseudomonadati</taxon>
        <taxon>Myxococcota</taxon>
        <taxon>Polyangia</taxon>
        <taxon>Polyangiales</taxon>
        <taxon>Sandaracinaceae</taxon>
        <taxon>Sandaracinus</taxon>
    </lineage>
</organism>
<dbReference type="Gene3D" id="2.120.10.30">
    <property type="entry name" value="TolB, C-terminal domain"/>
    <property type="match status" value="1"/>
</dbReference>
<dbReference type="InterPro" id="IPR011042">
    <property type="entry name" value="6-blade_b-propeller_TolB-like"/>
</dbReference>
<dbReference type="STRING" id="927083.DB32_008261"/>
<evidence type="ECO:0008006" key="3">
    <source>
        <dbReference type="Google" id="ProtNLM"/>
    </source>
</evidence>
<accession>A0A0F6W9U3</accession>
<keyword evidence="2" id="KW-1185">Reference proteome</keyword>
<dbReference type="EMBL" id="CP011125">
    <property type="protein sequence ID" value="AKF11112.1"/>
    <property type="molecule type" value="Genomic_DNA"/>
</dbReference>
<dbReference type="AlphaFoldDB" id="A0A0F6W9U3"/>
<reference evidence="1 2" key="1">
    <citation type="submission" date="2015-03" db="EMBL/GenBank/DDBJ databases">
        <title>Genome assembly of Sandaracinus amylolyticus DSM 53668.</title>
        <authorList>
            <person name="Sharma G."/>
            <person name="Subramanian S."/>
        </authorList>
    </citation>
    <scope>NUCLEOTIDE SEQUENCE [LARGE SCALE GENOMIC DNA]</scope>
    <source>
        <strain evidence="1 2">DSM 53668</strain>
    </source>
</reference>
<protein>
    <recommendedName>
        <fullName evidence="3">SMP-30/Gluconolactonase/LRE-like region domain-containing protein</fullName>
    </recommendedName>
</protein>
<evidence type="ECO:0000313" key="2">
    <source>
        <dbReference type="Proteomes" id="UP000034883"/>
    </source>
</evidence>